<dbReference type="Proteomes" id="UP000287651">
    <property type="component" value="Unassembled WGS sequence"/>
</dbReference>
<feature type="compositionally biased region" description="Low complexity" evidence="1">
    <location>
        <begin position="114"/>
        <end position="135"/>
    </location>
</feature>
<sequence>MQSRCSQPSDDYLLIKQDDKFHSRLLSRENSSVNPSLRVYYGVAAGAVPFQWESEPGTPKNIVSDGNLPPLSPPPSYFSSPRNREPKKSPKLTLFRAAVLPKFILRKLRRPSSSSMTLISPSESPISTSSPKASPAGDASPTSFFCFMARQGATCGLKGAATR</sequence>
<gene>
    <name evidence="2" type="ORF">B296_00047146</name>
</gene>
<dbReference type="EMBL" id="AMZH03021629">
    <property type="protein sequence ID" value="RRT38026.1"/>
    <property type="molecule type" value="Genomic_DNA"/>
</dbReference>
<evidence type="ECO:0000313" key="2">
    <source>
        <dbReference type="EMBL" id="RRT38026.1"/>
    </source>
</evidence>
<feature type="region of interest" description="Disordered" evidence="1">
    <location>
        <begin position="55"/>
        <end position="90"/>
    </location>
</feature>
<dbReference type="AlphaFoldDB" id="A0A426XEY0"/>
<dbReference type="PANTHER" id="PTHR33257">
    <property type="entry name" value="OS05G0165500 PROTEIN"/>
    <property type="match status" value="1"/>
</dbReference>
<accession>A0A426XEY0</accession>
<feature type="region of interest" description="Disordered" evidence="1">
    <location>
        <begin position="114"/>
        <end position="139"/>
    </location>
</feature>
<protein>
    <submittedName>
        <fullName evidence="2">Uncharacterized protein</fullName>
    </submittedName>
</protein>
<comment type="caution">
    <text evidence="2">The sequence shown here is derived from an EMBL/GenBank/DDBJ whole genome shotgun (WGS) entry which is preliminary data.</text>
</comment>
<evidence type="ECO:0000256" key="1">
    <source>
        <dbReference type="SAM" id="MobiDB-lite"/>
    </source>
</evidence>
<name>A0A426XEY0_ENSVE</name>
<proteinExistence type="predicted"/>
<evidence type="ECO:0000313" key="3">
    <source>
        <dbReference type="Proteomes" id="UP000287651"/>
    </source>
</evidence>
<dbReference type="PANTHER" id="PTHR33257:SF4">
    <property type="entry name" value="EXPRESSED PROTEIN"/>
    <property type="match status" value="1"/>
</dbReference>
<organism evidence="2 3">
    <name type="scientific">Ensete ventricosum</name>
    <name type="common">Abyssinian banana</name>
    <name type="synonym">Musa ensete</name>
    <dbReference type="NCBI Taxonomy" id="4639"/>
    <lineage>
        <taxon>Eukaryota</taxon>
        <taxon>Viridiplantae</taxon>
        <taxon>Streptophyta</taxon>
        <taxon>Embryophyta</taxon>
        <taxon>Tracheophyta</taxon>
        <taxon>Spermatophyta</taxon>
        <taxon>Magnoliopsida</taxon>
        <taxon>Liliopsida</taxon>
        <taxon>Zingiberales</taxon>
        <taxon>Musaceae</taxon>
        <taxon>Ensete</taxon>
    </lineage>
</organism>
<reference evidence="2 3" key="1">
    <citation type="journal article" date="2014" name="Agronomy (Basel)">
        <title>A Draft Genome Sequence for Ensete ventricosum, the Drought-Tolerant Tree Against Hunger.</title>
        <authorList>
            <person name="Harrison J."/>
            <person name="Moore K.A."/>
            <person name="Paszkiewicz K."/>
            <person name="Jones T."/>
            <person name="Grant M."/>
            <person name="Ambacheew D."/>
            <person name="Muzemil S."/>
            <person name="Studholme D.J."/>
        </authorList>
    </citation>
    <scope>NUCLEOTIDE SEQUENCE [LARGE SCALE GENOMIC DNA]</scope>
</reference>